<reference evidence="11 12" key="1">
    <citation type="submission" date="2019-03" db="EMBL/GenBank/DDBJ databases">
        <title>Draft genome sequences of novel Actinobacteria.</title>
        <authorList>
            <person name="Sahin N."/>
            <person name="Ay H."/>
            <person name="Saygin H."/>
        </authorList>
    </citation>
    <scope>NUCLEOTIDE SEQUENCE [LARGE SCALE GENOMIC DNA]</scope>
    <source>
        <strain evidence="11 12">7K502</strain>
    </source>
</reference>
<evidence type="ECO:0000256" key="7">
    <source>
        <dbReference type="ARBA" id="ARBA00023004"/>
    </source>
</evidence>
<evidence type="ECO:0000256" key="10">
    <source>
        <dbReference type="SAM" id="MobiDB-lite"/>
    </source>
</evidence>
<keyword evidence="12" id="KW-1185">Reference proteome</keyword>
<dbReference type="GO" id="GO:0004497">
    <property type="term" value="F:monooxygenase activity"/>
    <property type="evidence" value="ECO:0007669"/>
    <property type="project" value="UniProtKB-KW"/>
</dbReference>
<evidence type="ECO:0000313" key="11">
    <source>
        <dbReference type="EMBL" id="TDD33760.1"/>
    </source>
</evidence>
<evidence type="ECO:0000256" key="6">
    <source>
        <dbReference type="ARBA" id="ARBA00023002"/>
    </source>
</evidence>
<evidence type="ECO:0000256" key="9">
    <source>
        <dbReference type="RuleBase" id="RU000461"/>
    </source>
</evidence>
<dbReference type="GO" id="GO:0005737">
    <property type="term" value="C:cytoplasm"/>
    <property type="evidence" value="ECO:0007669"/>
    <property type="project" value="UniProtKB-SubCell"/>
</dbReference>
<comment type="subcellular location">
    <subcellularLocation>
        <location evidence="1">Cytoplasm</location>
    </subcellularLocation>
</comment>
<dbReference type="AlphaFoldDB" id="A0A4R4XRH4"/>
<comment type="caution">
    <text evidence="11">The sequence shown here is derived from an EMBL/GenBank/DDBJ whole genome shotgun (WGS) entry which is preliminary data.</text>
</comment>
<gene>
    <name evidence="11" type="ORF">E1288_45220</name>
</gene>
<evidence type="ECO:0000256" key="5">
    <source>
        <dbReference type="ARBA" id="ARBA00022723"/>
    </source>
</evidence>
<evidence type="ECO:0000256" key="8">
    <source>
        <dbReference type="ARBA" id="ARBA00023033"/>
    </source>
</evidence>
<dbReference type="Gene3D" id="1.10.630.10">
    <property type="entry name" value="Cytochrome P450"/>
    <property type="match status" value="1"/>
</dbReference>
<keyword evidence="3" id="KW-0963">Cytoplasm</keyword>
<accession>A0A4R4XRH4</accession>
<keyword evidence="8 9" id="KW-0503">Monooxygenase</keyword>
<dbReference type="InterPro" id="IPR017972">
    <property type="entry name" value="Cyt_P450_CS"/>
</dbReference>
<keyword evidence="4 9" id="KW-0349">Heme</keyword>
<sequence>MEKTVTEADSTSTFPEARTCPYQPPSTYREFQQRGPLCRVEQYDGAMAWVVTRYDTARRLLADHRLSADRTHPGFPLLSARFEAVREQQPRLPLVAMDPPEHGVYRRMVLKEFTVKRVRELRPALERIARRFADDLVDAGPPADLVPTFALPVPSMVICEVLGVPFDDHDFFRDVGQRMAESADPEDIAAARGEMVEYLDGLVTARQGEPGPGLISRLVTERLARGELDREDVVAMAEFLLVAGHETTASMISLSVLTLLEHPEQLAILRSDPSAMPSAVEELLRYLSVADLAGVRVAVDDIEVDGRLIRAGDGVIVPNALANRDPHAFADPDTFDIRREARHHVGFGFGVHQCLGQNLARAELEIALSVLLERLPTLSLAVDDVRELPVRAATTIQGINKLPITW</sequence>
<dbReference type="Pfam" id="PF00067">
    <property type="entry name" value="p450"/>
    <property type="match status" value="1"/>
</dbReference>
<dbReference type="CDD" id="cd11030">
    <property type="entry name" value="CYP105-like"/>
    <property type="match status" value="1"/>
</dbReference>
<dbReference type="GO" id="GO:0005506">
    <property type="term" value="F:iron ion binding"/>
    <property type="evidence" value="ECO:0007669"/>
    <property type="project" value="InterPro"/>
</dbReference>
<dbReference type="PANTHER" id="PTHR46696:SF1">
    <property type="entry name" value="CYTOCHROME P450 YJIB-RELATED"/>
    <property type="match status" value="1"/>
</dbReference>
<dbReference type="InterPro" id="IPR001128">
    <property type="entry name" value="Cyt_P450"/>
</dbReference>
<dbReference type="FunFam" id="1.10.630.10:FF:000018">
    <property type="entry name" value="Cytochrome P450 monooxygenase"/>
    <property type="match status" value="1"/>
</dbReference>
<dbReference type="Proteomes" id="UP000294947">
    <property type="component" value="Unassembled WGS sequence"/>
</dbReference>
<dbReference type="GO" id="GO:0016705">
    <property type="term" value="F:oxidoreductase activity, acting on paired donors, with incorporation or reduction of molecular oxygen"/>
    <property type="evidence" value="ECO:0007669"/>
    <property type="project" value="InterPro"/>
</dbReference>
<evidence type="ECO:0000256" key="2">
    <source>
        <dbReference type="ARBA" id="ARBA00010617"/>
    </source>
</evidence>
<keyword evidence="5 9" id="KW-0479">Metal-binding</keyword>
<organism evidence="11 12">
    <name type="scientific">Saccharopolyspora elongata</name>
    <dbReference type="NCBI Taxonomy" id="2530387"/>
    <lineage>
        <taxon>Bacteria</taxon>
        <taxon>Bacillati</taxon>
        <taxon>Actinomycetota</taxon>
        <taxon>Actinomycetes</taxon>
        <taxon>Pseudonocardiales</taxon>
        <taxon>Pseudonocardiaceae</taxon>
        <taxon>Saccharopolyspora</taxon>
    </lineage>
</organism>
<dbReference type="SUPFAM" id="SSF48264">
    <property type="entry name" value="Cytochrome P450"/>
    <property type="match status" value="1"/>
</dbReference>
<dbReference type="InterPro" id="IPR036396">
    <property type="entry name" value="Cyt_P450_sf"/>
</dbReference>
<dbReference type="InterPro" id="IPR002397">
    <property type="entry name" value="Cyt_P450_B"/>
</dbReference>
<keyword evidence="6 9" id="KW-0560">Oxidoreductase</keyword>
<dbReference type="PRINTS" id="PR00385">
    <property type="entry name" value="P450"/>
</dbReference>
<feature type="region of interest" description="Disordered" evidence="10">
    <location>
        <begin position="1"/>
        <end position="26"/>
    </location>
</feature>
<evidence type="ECO:0000256" key="1">
    <source>
        <dbReference type="ARBA" id="ARBA00004496"/>
    </source>
</evidence>
<name>A0A4R4XRH4_9PSEU</name>
<evidence type="ECO:0000256" key="3">
    <source>
        <dbReference type="ARBA" id="ARBA00022490"/>
    </source>
</evidence>
<dbReference type="EMBL" id="SMKW01000158">
    <property type="protein sequence ID" value="TDD33760.1"/>
    <property type="molecule type" value="Genomic_DNA"/>
</dbReference>
<proteinExistence type="inferred from homology"/>
<protein>
    <submittedName>
        <fullName evidence="11">Cytochrome P450</fullName>
    </submittedName>
</protein>
<evidence type="ECO:0000256" key="4">
    <source>
        <dbReference type="ARBA" id="ARBA00022617"/>
    </source>
</evidence>
<dbReference type="GO" id="GO:0020037">
    <property type="term" value="F:heme binding"/>
    <property type="evidence" value="ECO:0007669"/>
    <property type="project" value="InterPro"/>
</dbReference>
<dbReference type="OrthoDB" id="3664945at2"/>
<dbReference type="PANTHER" id="PTHR46696">
    <property type="entry name" value="P450, PUTATIVE (EUROFUNG)-RELATED"/>
    <property type="match status" value="1"/>
</dbReference>
<dbReference type="PROSITE" id="PS00086">
    <property type="entry name" value="CYTOCHROME_P450"/>
    <property type="match status" value="1"/>
</dbReference>
<evidence type="ECO:0000313" key="12">
    <source>
        <dbReference type="Proteomes" id="UP000294947"/>
    </source>
</evidence>
<comment type="similarity">
    <text evidence="2 9">Belongs to the cytochrome P450 family.</text>
</comment>
<dbReference type="PRINTS" id="PR00359">
    <property type="entry name" value="BP450"/>
</dbReference>
<keyword evidence="7 9" id="KW-0408">Iron</keyword>